<organism evidence="2 3">
    <name type="scientific">Trapa incisa</name>
    <dbReference type="NCBI Taxonomy" id="236973"/>
    <lineage>
        <taxon>Eukaryota</taxon>
        <taxon>Viridiplantae</taxon>
        <taxon>Streptophyta</taxon>
        <taxon>Embryophyta</taxon>
        <taxon>Tracheophyta</taxon>
        <taxon>Spermatophyta</taxon>
        <taxon>Magnoliopsida</taxon>
        <taxon>eudicotyledons</taxon>
        <taxon>Gunneridae</taxon>
        <taxon>Pentapetalae</taxon>
        <taxon>rosids</taxon>
        <taxon>malvids</taxon>
        <taxon>Myrtales</taxon>
        <taxon>Lythraceae</taxon>
        <taxon>Trapa</taxon>
    </lineage>
</organism>
<feature type="compositionally biased region" description="Basic and acidic residues" evidence="1">
    <location>
        <begin position="274"/>
        <end position="287"/>
    </location>
</feature>
<feature type="region of interest" description="Disordered" evidence="1">
    <location>
        <begin position="1"/>
        <end position="58"/>
    </location>
</feature>
<gene>
    <name evidence="2" type="ORF">SAY87_017503</name>
</gene>
<dbReference type="PANTHER" id="PTHR34371">
    <property type="entry name" value="OS01G0551000 PROTEIN"/>
    <property type="match status" value="1"/>
</dbReference>
<dbReference type="InterPro" id="IPR007789">
    <property type="entry name" value="DUF688"/>
</dbReference>
<dbReference type="AlphaFoldDB" id="A0AAN7QU47"/>
<proteinExistence type="predicted"/>
<feature type="compositionally biased region" description="Basic and acidic residues" evidence="1">
    <location>
        <begin position="160"/>
        <end position="175"/>
    </location>
</feature>
<dbReference type="Pfam" id="PF05097">
    <property type="entry name" value="DUF688"/>
    <property type="match status" value="1"/>
</dbReference>
<accession>A0AAN7QU47</accession>
<reference evidence="2 3" key="1">
    <citation type="journal article" date="2023" name="Hortic Res">
        <title>Pangenome of water caltrop reveals structural variations and asymmetric subgenome divergence after allopolyploidization.</title>
        <authorList>
            <person name="Zhang X."/>
            <person name="Chen Y."/>
            <person name="Wang L."/>
            <person name="Yuan Y."/>
            <person name="Fang M."/>
            <person name="Shi L."/>
            <person name="Lu R."/>
            <person name="Comes H.P."/>
            <person name="Ma Y."/>
            <person name="Chen Y."/>
            <person name="Huang G."/>
            <person name="Zhou Y."/>
            <person name="Zheng Z."/>
            <person name="Qiu Y."/>
        </authorList>
    </citation>
    <scope>NUCLEOTIDE SEQUENCE [LARGE SCALE GENOMIC DNA]</scope>
    <source>
        <tissue evidence="2">Roots</tissue>
    </source>
</reference>
<feature type="region of interest" description="Disordered" evidence="1">
    <location>
        <begin position="158"/>
        <end position="192"/>
    </location>
</feature>
<dbReference type="EMBL" id="JAXIOK010000002">
    <property type="protein sequence ID" value="KAK4777316.1"/>
    <property type="molecule type" value="Genomic_DNA"/>
</dbReference>
<dbReference type="Proteomes" id="UP001345219">
    <property type="component" value="Chromosome 14"/>
</dbReference>
<evidence type="ECO:0000313" key="3">
    <source>
        <dbReference type="Proteomes" id="UP001345219"/>
    </source>
</evidence>
<sequence length="287" mass="31163">MKIGPSDTAPVVVEAAEAGEQKRAEEEEEAATPKLSLSSLPRKPPKPQGRTVRPPPYTAVSVPFQWEEAPGKPRPFCATESKPPTSVRCLKLPPRLLNNGSKVASIPSSITVMDGPHIGRSLSSRWSLRSSDGGSSGSEVRGKVVFFGSSRWTWASPKAKSVDSRGGTHDDDDHPFSSTIYRSDNDDGGRTKVKKTMTVKRGGSSLSLSHGKSKSQLLVSMIHSNLSPSSFKELRLVFIGMLYQCTDGFHGLDGGCRQAFTEELSRWSPGEGWGRPEKREKAGDDRL</sequence>
<protein>
    <submittedName>
        <fullName evidence="2">Uncharacterized protein</fullName>
    </submittedName>
</protein>
<evidence type="ECO:0000313" key="2">
    <source>
        <dbReference type="EMBL" id="KAK4777316.1"/>
    </source>
</evidence>
<keyword evidence="3" id="KW-1185">Reference proteome</keyword>
<feature type="region of interest" description="Disordered" evidence="1">
    <location>
        <begin position="267"/>
        <end position="287"/>
    </location>
</feature>
<comment type="caution">
    <text evidence="2">The sequence shown here is derived from an EMBL/GenBank/DDBJ whole genome shotgun (WGS) entry which is preliminary data.</text>
</comment>
<name>A0AAN7QU47_9MYRT</name>
<evidence type="ECO:0000256" key="1">
    <source>
        <dbReference type="SAM" id="MobiDB-lite"/>
    </source>
</evidence>
<dbReference type="PANTHER" id="PTHR34371:SF6">
    <property type="entry name" value="MEMBRANE-ASSOCIATED KINASE REGULATOR 6"/>
    <property type="match status" value="1"/>
</dbReference>